<gene>
    <name evidence="1" type="ORF">B1B05_08785</name>
    <name evidence="2" type="ORF">SAMN05443094_103433</name>
</gene>
<protein>
    <recommendedName>
        <fullName evidence="5">YolD-like protein</fullName>
    </recommendedName>
</protein>
<proteinExistence type="predicted"/>
<evidence type="ECO:0000313" key="2">
    <source>
        <dbReference type="EMBL" id="SIQ71825.1"/>
    </source>
</evidence>
<sequence>MKEHTFSLKEVNVVRKQYEDRGMLKWRGLILSEHAEMMKNEKSRIVRRDIYFDDQQYEEMNRIAAISIHLKKEVIFELNTFGDEDLLKVSGVVCECASLPGQKPYVKLSGFSSRFWAEEIVSMQLAEGDGYEDAN</sequence>
<reference evidence="2 3" key="1">
    <citation type="submission" date="2017-01" db="EMBL/GenBank/DDBJ databases">
        <authorList>
            <person name="Mah S.A."/>
            <person name="Swanson W.J."/>
            <person name="Moy G.W."/>
            <person name="Vacquier V.D."/>
        </authorList>
    </citation>
    <scope>NUCLEOTIDE SEQUENCE [LARGE SCALE GENOMIC DNA]</scope>
    <source>
        <strain evidence="2 3">NIO-1016</strain>
    </source>
</reference>
<evidence type="ECO:0008006" key="5">
    <source>
        <dbReference type="Google" id="ProtNLM"/>
    </source>
</evidence>
<dbReference type="Proteomes" id="UP000186385">
    <property type="component" value="Unassembled WGS sequence"/>
</dbReference>
<reference evidence="1" key="3">
    <citation type="submission" date="2017-03" db="EMBL/GenBank/DDBJ databases">
        <authorList>
            <person name="Dastager S.G."/>
            <person name="Neurgaonkar P.S."/>
            <person name="Dharne M.S."/>
        </authorList>
    </citation>
    <scope>NUCLEOTIDE SEQUENCE</scope>
    <source>
        <strain evidence="1">DSM 25145</strain>
    </source>
</reference>
<dbReference type="EMBL" id="FTLX01000003">
    <property type="protein sequence ID" value="SIQ71825.1"/>
    <property type="molecule type" value="Genomic_DNA"/>
</dbReference>
<dbReference type="RefSeq" id="WP_076496254.1">
    <property type="nucleotide sequence ID" value="NZ_LAHK01000013.1"/>
</dbReference>
<dbReference type="EMBL" id="MWSK01000003">
    <property type="protein sequence ID" value="OXS78678.1"/>
    <property type="molecule type" value="Genomic_DNA"/>
</dbReference>
<evidence type="ECO:0000313" key="1">
    <source>
        <dbReference type="EMBL" id="OXS78678.1"/>
    </source>
</evidence>
<dbReference type="AlphaFoldDB" id="A0A1N6V1T8"/>
<keyword evidence="4" id="KW-1185">Reference proteome</keyword>
<organism evidence="2 3">
    <name type="scientific">Domibacillus enclensis</name>
    <dbReference type="NCBI Taxonomy" id="1017273"/>
    <lineage>
        <taxon>Bacteria</taxon>
        <taxon>Bacillati</taxon>
        <taxon>Bacillota</taxon>
        <taxon>Bacilli</taxon>
        <taxon>Bacillales</taxon>
        <taxon>Bacillaceae</taxon>
        <taxon>Domibacillus</taxon>
    </lineage>
</organism>
<dbReference type="Proteomes" id="UP000215545">
    <property type="component" value="Unassembled WGS sequence"/>
</dbReference>
<accession>A0A1N6V1T8</accession>
<dbReference type="STRING" id="1017273.SAMN05443094_103433"/>
<reference evidence="4" key="2">
    <citation type="submission" date="2017-03" db="EMBL/GenBank/DDBJ databases">
        <title>Bacillus sp. V-88(T) DSM27956, whole genome shotgun sequencing project.</title>
        <authorList>
            <person name="Dastager S.G."/>
            <person name="Neurgaonkar P.S."/>
            <person name="Dharne M.S."/>
        </authorList>
    </citation>
    <scope>NUCLEOTIDE SEQUENCE [LARGE SCALE GENOMIC DNA]</scope>
    <source>
        <strain evidence="4">DSM 25145</strain>
    </source>
</reference>
<evidence type="ECO:0000313" key="4">
    <source>
        <dbReference type="Proteomes" id="UP000215545"/>
    </source>
</evidence>
<name>A0A1N6V1T8_9BACI</name>
<evidence type="ECO:0000313" key="3">
    <source>
        <dbReference type="Proteomes" id="UP000186385"/>
    </source>
</evidence>